<dbReference type="Gene3D" id="2.40.50.230">
    <property type="entry name" value="Gp5 N-terminal domain"/>
    <property type="match status" value="1"/>
</dbReference>
<dbReference type="PATRIC" id="fig|1656095.3.peg.4643"/>
<dbReference type="Pfam" id="PF10106">
    <property type="entry name" value="DUF2345"/>
    <property type="match status" value="1"/>
</dbReference>
<evidence type="ECO:0000259" key="3">
    <source>
        <dbReference type="Pfam" id="PF10106"/>
    </source>
</evidence>
<dbReference type="SUPFAM" id="SSF69279">
    <property type="entry name" value="Phage tail proteins"/>
    <property type="match status" value="2"/>
</dbReference>
<sequence length="837" mass="92513">MPSAGDIPTDRIQQINTINRYLLRFNWNPSIVADVLSFTGEEKLSQPYRYTIRFTCSDNHLPLKDILNCPATFLMRARNPHAWEKDNPWLPQRQVNGIITSLGRVSDSADETLYECVLEHELSLLNNTTKSAVYLNMSVPELVKAVILEHMPHGAFKVDISTLRNYPRREMIVQWRETDLRFIQRLLAEVGIFWRFENHPDVKEQVLMIFDDTGRRLCYSDKTRPYVRVSGLTSHKVYVTQLQDTVNVVPASVLARNYNYRTPDSPQRIFSVHVPDIPESITTGRVYRYPAPHLVAGDFYGDTCETDSFYARLRHEQLLNNQFRLSALTNDPALVAGDVFKIVGGAPDAFSQGMVITAVTLSGSRSESYRARLSGIPDSDRVCFRPEPLPRPVISGTVPARVSSSADSLYGDLDLQGRYHVKFDFDLEEKKKGLESAWLRLGRPYAGDTYGFHFPLLDGTEVAVAFEHGDPDRPYIAHALHDGRHHDLVTAANERRNVIRTPANNKIRLDDERGREHIKVATEHGKSQLSLGHLVDASRKQRGEGVEARTDNWLAARAAKGILLTTEPQLRAQGKQLDMSAAVAALESALALARTLQQCADTAGADGADTTLQQQLSQALNQLSAPGLLAYADKGIAQLTPGSLQLTAGQDLVATAGGGASLSIFKKFSLAAGEAVSLFSRKLGIKLIAASGNVVTQAQRGRMHLFSQQDFTLATSDGRLSASAKNGIQITCGGGGVRINPNGAVEIFSPVKIELKAPVLRYMTGESVKTSPPLFEKGAFKRRYRLHAGDDTEQVLANQKFRLVSTAGDVIEGETDAEGHSPLLDAADLHTWRMELL</sequence>
<gene>
    <name evidence="5" type="ORF">ACH50_15740</name>
</gene>
<comment type="caution">
    <text evidence="5">The sequence shown here is derived from an EMBL/GenBank/DDBJ whole genome shotgun (WGS) entry which is preliminary data.</text>
</comment>
<dbReference type="RefSeq" id="WP_048888343.1">
    <property type="nucleotide sequence ID" value="NZ_LFEJ01000020.1"/>
</dbReference>
<dbReference type="InterPro" id="IPR018769">
    <property type="entry name" value="VgrG2_DUF2345"/>
</dbReference>
<dbReference type="Pfam" id="PF13296">
    <property type="entry name" value="T6SS_Vgr"/>
    <property type="match status" value="1"/>
</dbReference>
<feature type="domain" description="Gp5/Type VI secretion system Vgr protein OB-fold" evidence="2">
    <location>
        <begin position="417"/>
        <end position="480"/>
    </location>
</feature>
<dbReference type="InterPro" id="IPR006531">
    <property type="entry name" value="Gp5/Vgr_OB"/>
</dbReference>
<dbReference type="Gene3D" id="3.55.50.10">
    <property type="entry name" value="Baseplate protein-like domains"/>
    <property type="match status" value="1"/>
</dbReference>
<dbReference type="NCBIfam" id="TIGR03361">
    <property type="entry name" value="VI_Rhs_Vgr"/>
    <property type="match status" value="1"/>
</dbReference>
<dbReference type="EMBL" id="LFEJ01000020">
    <property type="protein sequence ID" value="KMV33683.1"/>
    <property type="molecule type" value="Genomic_DNA"/>
</dbReference>
<protein>
    <submittedName>
        <fullName evidence="5">Type VI secretion protein Vgr</fullName>
    </submittedName>
</protein>
<dbReference type="Pfam" id="PF04717">
    <property type="entry name" value="Phage_base_V"/>
    <property type="match status" value="1"/>
</dbReference>
<keyword evidence="6" id="KW-1185">Reference proteome</keyword>
<dbReference type="Pfam" id="PF05954">
    <property type="entry name" value="Phage_GPD"/>
    <property type="match status" value="1"/>
</dbReference>
<dbReference type="Gene3D" id="4.10.220.110">
    <property type="match status" value="1"/>
</dbReference>
<evidence type="ECO:0000259" key="2">
    <source>
        <dbReference type="Pfam" id="PF04717"/>
    </source>
</evidence>
<dbReference type="NCBIfam" id="TIGR01646">
    <property type="entry name" value="vgr_GE"/>
    <property type="match status" value="1"/>
</dbReference>
<evidence type="ECO:0000313" key="6">
    <source>
        <dbReference type="Proteomes" id="UP000037315"/>
    </source>
</evidence>
<dbReference type="InterPro" id="IPR037026">
    <property type="entry name" value="Vgr_OB-fold_dom_sf"/>
</dbReference>
<name>A0A0J8VJN8_9ENTR</name>
<dbReference type="Gene3D" id="2.30.110.50">
    <property type="match status" value="1"/>
</dbReference>
<evidence type="ECO:0000256" key="1">
    <source>
        <dbReference type="ARBA" id="ARBA00005558"/>
    </source>
</evidence>
<reference evidence="5 6" key="1">
    <citation type="submission" date="2015-06" db="EMBL/GenBank/DDBJ databases">
        <title>Genome sequencing of Cronobacter sp. strain DJ34 isolated from petroleum contaminated sludge of Duliajan Oil Fields, Assam, India.</title>
        <authorList>
            <person name="Pal S."/>
            <person name="Banerjee T.D."/>
            <person name="Roy A."/>
            <person name="Sar P."/>
            <person name="Kazy S.K."/>
        </authorList>
    </citation>
    <scope>NUCLEOTIDE SEQUENCE [LARGE SCALE GENOMIC DNA]</scope>
    <source>
        <strain evidence="5 6">DJ34</strain>
    </source>
</reference>
<feature type="domain" description="Putative type VI secretion system Rhs element associated Vgr" evidence="4">
    <location>
        <begin position="500"/>
        <end position="600"/>
    </location>
</feature>
<dbReference type="OrthoDB" id="6710627at2"/>
<dbReference type="InterPro" id="IPR006533">
    <property type="entry name" value="T6SS_Vgr_RhsGE"/>
</dbReference>
<dbReference type="SUPFAM" id="SSF69255">
    <property type="entry name" value="gp5 N-terminal domain-like"/>
    <property type="match status" value="1"/>
</dbReference>
<organism evidence="5 6">
    <name type="scientific">Franconibacter pulveris</name>
    <dbReference type="NCBI Taxonomy" id="435910"/>
    <lineage>
        <taxon>Bacteria</taxon>
        <taxon>Pseudomonadati</taxon>
        <taxon>Pseudomonadota</taxon>
        <taxon>Gammaproteobacteria</taxon>
        <taxon>Enterobacterales</taxon>
        <taxon>Enterobacteriaceae</taxon>
        <taxon>Franconibacter</taxon>
    </lineage>
</organism>
<evidence type="ECO:0000313" key="5">
    <source>
        <dbReference type="EMBL" id="KMV33683.1"/>
    </source>
</evidence>
<dbReference type="InterPro" id="IPR028244">
    <property type="entry name" value="T6SS_Rhs_Vgr_dom"/>
</dbReference>
<feature type="domain" description="DUF2345" evidence="3">
    <location>
        <begin position="617"/>
        <end position="757"/>
    </location>
</feature>
<comment type="similarity">
    <text evidence="1">Belongs to the VgrG protein family.</text>
</comment>
<dbReference type="InterPro" id="IPR017847">
    <property type="entry name" value="T6SS_RhsGE_Vgr_subset"/>
</dbReference>
<evidence type="ECO:0000259" key="4">
    <source>
        <dbReference type="Pfam" id="PF13296"/>
    </source>
</evidence>
<dbReference type="Proteomes" id="UP000037315">
    <property type="component" value="Unassembled WGS sequence"/>
</dbReference>
<accession>A0A0J8VJN8</accession>
<dbReference type="STRING" id="1121863.GCA_000621185_01058"/>
<proteinExistence type="inferred from homology"/>
<dbReference type="AlphaFoldDB" id="A0A0J8VJN8"/>